<dbReference type="Gene3D" id="3.30.413.10">
    <property type="entry name" value="Sulfite Reductase Hemoprotein, domain 1"/>
    <property type="match status" value="1"/>
</dbReference>
<keyword evidence="6" id="KW-0411">Iron-sulfur</keyword>
<dbReference type="AlphaFoldDB" id="A0A9D1A7P3"/>
<comment type="caution">
    <text evidence="8">The sequence shown here is derived from an EMBL/GenBank/DDBJ whole genome shotgun (WGS) entry which is preliminary data.</text>
</comment>
<evidence type="ECO:0000256" key="4">
    <source>
        <dbReference type="ARBA" id="ARBA00023002"/>
    </source>
</evidence>
<keyword evidence="3" id="KW-0479">Metal-binding</keyword>
<dbReference type="InterPro" id="IPR036136">
    <property type="entry name" value="Nit/Sulf_reduc_fer-like_dom_sf"/>
</dbReference>
<dbReference type="GO" id="GO:0016491">
    <property type="term" value="F:oxidoreductase activity"/>
    <property type="evidence" value="ECO:0007669"/>
    <property type="project" value="UniProtKB-KW"/>
</dbReference>
<dbReference type="PANTHER" id="PTHR32439:SF9">
    <property type="entry name" value="BLR3264 PROTEIN"/>
    <property type="match status" value="1"/>
</dbReference>
<name>A0A9D1A7P3_9FIRM</name>
<keyword evidence="1" id="KW-0004">4Fe-4S</keyword>
<reference evidence="8" key="1">
    <citation type="submission" date="2020-10" db="EMBL/GenBank/DDBJ databases">
        <authorList>
            <person name="Gilroy R."/>
        </authorList>
    </citation>
    <scope>NUCLEOTIDE SEQUENCE</scope>
    <source>
        <strain evidence="8">ChiHjej9B8-7071</strain>
    </source>
</reference>
<dbReference type="InterPro" id="IPR005117">
    <property type="entry name" value="NiRdtase/SiRdtase_haem-b_fer"/>
</dbReference>
<evidence type="ECO:0000256" key="6">
    <source>
        <dbReference type="ARBA" id="ARBA00023014"/>
    </source>
</evidence>
<dbReference type="InterPro" id="IPR017900">
    <property type="entry name" value="4Fe4S_Fe_S_CS"/>
</dbReference>
<dbReference type="GO" id="GO:0046872">
    <property type="term" value="F:metal ion binding"/>
    <property type="evidence" value="ECO:0007669"/>
    <property type="project" value="UniProtKB-KW"/>
</dbReference>
<dbReference type="Gene3D" id="3.30.70.20">
    <property type="match status" value="1"/>
</dbReference>
<dbReference type="Pfam" id="PF00037">
    <property type="entry name" value="Fer4"/>
    <property type="match status" value="1"/>
</dbReference>
<proteinExistence type="predicted"/>
<dbReference type="SUPFAM" id="SSF56014">
    <property type="entry name" value="Nitrite and sulphite reductase 4Fe-4S domain-like"/>
    <property type="match status" value="1"/>
</dbReference>
<evidence type="ECO:0000256" key="1">
    <source>
        <dbReference type="ARBA" id="ARBA00022485"/>
    </source>
</evidence>
<evidence type="ECO:0000256" key="2">
    <source>
        <dbReference type="ARBA" id="ARBA00022617"/>
    </source>
</evidence>
<feature type="domain" description="4Fe-4S ferredoxin-type" evidence="7">
    <location>
        <begin position="164"/>
        <end position="194"/>
    </location>
</feature>
<evidence type="ECO:0000313" key="8">
    <source>
        <dbReference type="EMBL" id="HIR09779.1"/>
    </source>
</evidence>
<organism evidence="8 9">
    <name type="scientific">Candidatus Avoscillospira stercoripullorum</name>
    <dbReference type="NCBI Taxonomy" id="2840709"/>
    <lineage>
        <taxon>Bacteria</taxon>
        <taxon>Bacillati</taxon>
        <taxon>Bacillota</taxon>
        <taxon>Clostridia</taxon>
        <taxon>Eubacteriales</taxon>
        <taxon>Oscillospiraceae</taxon>
        <taxon>Oscillospiraceae incertae sedis</taxon>
        <taxon>Candidatus Avoscillospira</taxon>
    </lineage>
</organism>
<sequence length="316" mass="34532">MPCTISPLEIKRVKGLGFLNNKGTDLFNARIITVNGKITAEQTAVIAEAAKKFGNGEVEFTTRLTVEVRGVHFDNIPAFQEFIAQAGLITGGTGSLVRPVVSCKGTTCQYGLYDTFALSEEIHKRFYLGYHSVKLPHKFKIACGGCPNNCVKPTLNDLGIIGQMVPQFDEDSCNGCKKCQIVNICPMKACKVEDGMLNIDPEVCNNCGRCVGHCPFDAIEEGKPGFKIYIGGRWGKKIAHGQPLSKIFTSEEEVLNVVEKAILFFREQGKTGERFADTIARLGFDYVEKELLSDDILARKDAILAAELHLTGGATC</sequence>
<dbReference type="Proteomes" id="UP000824258">
    <property type="component" value="Unassembled WGS sequence"/>
</dbReference>
<gene>
    <name evidence="8" type="ORF">IAA70_05180</name>
</gene>
<dbReference type="InterPro" id="IPR017896">
    <property type="entry name" value="4Fe4S_Fe-S-bd"/>
</dbReference>
<evidence type="ECO:0000256" key="3">
    <source>
        <dbReference type="ARBA" id="ARBA00022723"/>
    </source>
</evidence>
<evidence type="ECO:0000313" key="9">
    <source>
        <dbReference type="Proteomes" id="UP000824258"/>
    </source>
</evidence>
<dbReference type="Pfam" id="PF03460">
    <property type="entry name" value="NIR_SIR_ferr"/>
    <property type="match status" value="1"/>
</dbReference>
<evidence type="ECO:0000259" key="7">
    <source>
        <dbReference type="PROSITE" id="PS51379"/>
    </source>
</evidence>
<dbReference type="InterPro" id="IPR051329">
    <property type="entry name" value="NIR_SIR_4Fe-4S"/>
</dbReference>
<dbReference type="InterPro" id="IPR006067">
    <property type="entry name" value="NO2/SO3_Rdtase_4Fe4S_dom"/>
</dbReference>
<dbReference type="PANTHER" id="PTHR32439">
    <property type="entry name" value="FERREDOXIN--NITRITE REDUCTASE, CHLOROPLASTIC"/>
    <property type="match status" value="1"/>
</dbReference>
<dbReference type="PROSITE" id="PS00198">
    <property type="entry name" value="4FE4S_FER_1"/>
    <property type="match status" value="1"/>
</dbReference>
<dbReference type="PROSITE" id="PS51379">
    <property type="entry name" value="4FE4S_FER_2"/>
    <property type="match status" value="2"/>
</dbReference>
<dbReference type="GO" id="GO:0051539">
    <property type="term" value="F:4 iron, 4 sulfur cluster binding"/>
    <property type="evidence" value="ECO:0007669"/>
    <property type="project" value="UniProtKB-KW"/>
</dbReference>
<keyword evidence="4" id="KW-0560">Oxidoreductase</keyword>
<dbReference type="SUPFAM" id="SSF54862">
    <property type="entry name" value="4Fe-4S ferredoxins"/>
    <property type="match status" value="1"/>
</dbReference>
<keyword evidence="2" id="KW-0349">Heme</keyword>
<keyword evidence="5" id="KW-0408">Iron</keyword>
<dbReference type="InterPro" id="IPR045854">
    <property type="entry name" value="NO2/SO3_Rdtase_4Fe4S_sf"/>
</dbReference>
<accession>A0A9D1A7P3</accession>
<feature type="domain" description="4Fe-4S ferredoxin-type" evidence="7">
    <location>
        <begin position="195"/>
        <end position="224"/>
    </location>
</feature>
<dbReference type="SUPFAM" id="SSF55124">
    <property type="entry name" value="Nitrite/Sulfite reductase N-terminal domain-like"/>
    <property type="match status" value="1"/>
</dbReference>
<protein>
    <submittedName>
        <fullName evidence="8">4Fe-4S binding protein</fullName>
    </submittedName>
</protein>
<dbReference type="GO" id="GO:0020037">
    <property type="term" value="F:heme binding"/>
    <property type="evidence" value="ECO:0007669"/>
    <property type="project" value="InterPro"/>
</dbReference>
<dbReference type="EMBL" id="DVGD01000158">
    <property type="protein sequence ID" value="HIR09779.1"/>
    <property type="molecule type" value="Genomic_DNA"/>
</dbReference>
<evidence type="ECO:0000256" key="5">
    <source>
        <dbReference type="ARBA" id="ARBA00023004"/>
    </source>
</evidence>
<reference evidence="8" key="2">
    <citation type="journal article" date="2021" name="PeerJ">
        <title>Extensive microbial diversity within the chicken gut microbiome revealed by metagenomics and culture.</title>
        <authorList>
            <person name="Gilroy R."/>
            <person name="Ravi A."/>
            <person name="Getino M."/>
            <person name="Pursley I."/>
            <person name="Horton D.L."/>
            <person name="Alikhan N.F."/>
            <person name="Baker D."/>
            <person name="Gharbi K."/>
            <person name="Hall N."/>
            <person name="Watson M."/>
            <person name="Adriaenssens E.M."/>
            <person name="Foster-Nyarko E."/>
            <person name="Jarju S."/>
            <person name="Secka A."/>
            <person name="Antonio M."/>
            <person name="Oren A."/>
            <person name="Chaudhuri R.R."/>
            <person name="La Ragione R."/>
            <person name="Hildebrand F."/>
            <person name="Pallen M.J."/>
        </authorList>
    </citation>
    <scope>NUCLEOTIDE SEQUENCE</scope>
    <source>
        <strain evidence="8">ChiHjej9B8-7071</strain>
    </source>
</reference>
<dbReference type="Pfam" id="PF01077">
    <property type="entry name" value="NIR_SIR"/>
    <property type="match status" value="1"/>
</dbReference>